<evidence type="ECO:0000256" key="1">
    <source>
        <dbReference type="SAM" id="MobiDB-lite"/>
    </source>
</evidence>
<dbReference type="OrthoDB" id="123473at2"/>
<feature type="region of interest" description="Disordered" evidence="1">
    <location>
        <begin position="64"/>
        <end position="103"/>
    </location>
</feature>
<organism evidence="2 3">
    <name type="scientific">Acidisarcina polymorpha</name>
    <dbReference type="NCBI Taxonomy" id="2211140"/>
    <lineage>
        <taxon>Bacteria</taxon>
        <taxon>Pseudomonadati</taxon>
        <taxon>Acidobacteriota</taxon>
        <taxon>Terriglobia</taxon>
        <taxon>Terriglobales</taxon>
        <taxon>Acidobacteriaceae</taxon>
        <taxon>Acidisarcina</taxon>
    </lineage>
</organism>
<dbReference type="Proteomes" id="UP000253606">
    <property type="component" value="Chromosome"/>
</dbReference>
<dbReference type="RefSeq" id="WP_114208597.1">
    <property type="nucleotide sequence ID" value="NZ_CP030840.1"/>
</dbReference>
<name>A0A2Z5G371_9BACT</name>
<proteinExistence type="predicted"/>
<evidence type="ECO:0000313" key="3">
    <source>
        <dbReference type="Proteomes" id="UP000253606"/>
    </source>
</evidence>
<keyword evidence="3" id="KW-1185">Reference proteome</keyword>
<dbReference type="KEGG" id="abas:ACPOL_4390"/>
<dbReference type="AlphaFoldDB" id="A0A2Z5G371"/>
<accession>A0A2Z5G371</accession>
<reference evidence="2 3" key="1">
    <citation type="journal article" date="2018" name="Front. Microbiol.">
        <title>Hydrolytic Capabilities as a Key to Environmental Success: Chitinolytic and Cellulolytic Acidobacteria From Acidic Sub-arctic Soils and Boreal Peatlands.</title>
        <authorList>
            <person name="Belova S.E."/>
            <person name="Ravin N.V."/>
            <person name="Pankratov T.A."/>
            <person name="Rakitin A.L."/>
            <person name="Ivanova A.A."/>
            <person name="Beletsky A.V."/>
            <person name="Mardanov A.V."/>
            <person name="Sinninghe Damste J.S."/>
            <person name="Dedysh S.N."/>
        </authorList>
    </citation>
    <scope>NUCLEOTIDE SEQUENCE [LARGE SCALE GENOMIC DNA]</scope>
    <source>
        <strain evidence="2 3">SBC82</strain>
    </source>
</reference>
<protein>
    <recommendedName>
        <fullName evidence="4">DUF5668 domain-containing protein</fullName>
    </recommendedName>
</protein>
<sequence>MTQWLLIRRLRGPAFLLLLGIMAMLHEWTDFGFSRSWPLFLILGGVLALAERAALAQADLEAYDPTTGQPRSMAGSTHIDTGNPIGSPVSPAGPGPDPTAGRP</sequence>
<feature type="compositionally biased region" description="Polar residues" evidence="1">
    <location>
        <begin position="66"/>
        <end position="80"/>
    </location>
</feature>
<dbReference type="EMBL" id="CP030840">
    <property type="protein sequence ID" value="AXC13663.1"/>
    <property type="molecule type" value="Genomic_DNA"/>
</dbReference>
<evidence type="ECO:0008006" key="4">
    <source>
        <dbReference type="Google" id="ProtNLM"/>
    </source>
</evidence>
<gene>
    <name evidence="2" type="ORF">ACPOL_4390</name>
</gene>
<evidence type="ECO:0000313" key="2">
    <source>
        <dbReference type="EMBL" id="AXC13663.1"/>
    </source>
</evidence>